<sequence>MHTVETTYELSREQFEKTKDRLYEFSTENKLRCISDEKNLTYTKFYERVDEMTHKNTWGLKLKNGMQIVLGENMFKVNGKISKTFELNYIINLAKVIGGNYTNLYNSYTHDYEKVIQEINKTLELVSPEFPNINSVKIRRVDFSCNIKLRKNQLASYLKIAKSGKFASRIEATAKDENEKRYKPKNSVKIRNRKDGSIKVYLYDKRSQMEKNSLGDFKNDTNAEEILRVEVQISNPKIENLLSKYKIGNLEELLKTSNRMALVVFEKYLYKNFCAGRYYKYNDAMEVIQRSHFNKSIKVRMIRFLECVKKGKSIEIGIEKFKSDGNTSQDVRRIREKLKDLNINPYTLGKRENVEKLDNLYSCILYAMTENF</sequence>
<protein>
    <submittedName>
        <fullName evidence="1">Uncharacterized protein</fullName>
    </submittedName>
</protein>
<dbReference type="EMBL" id="CP047591">
    <property type="protein sequence ID" value="QHI73067.1"/>
    <property type="molecule type" value="Genomic_DNA"/>
</dbReference>
<organism evidence="1 2">
    <name type="scientific">Aminipila terrae</name>
    <dbReference type="NCBI Taxonomy" id="2697030"/>
    <lineage>
        <taxon>Bacteria</taxon>
        <taxon>Bacillati</taxon>
        <taxon>Bacillota</taxon>
        <taxon>Clostridia</taxon>
        <taxon>Peptostreptococcales</taxon>
        <taxon>Anaerovoracaceae</taxon>
        <taxon>Aminipila</taxon>
    </lineage>
</organism>
<dbReference type="RefSeq" id="WP_162362834.1">
    <property type="nucleotide sequence ID" value="NZ_CP047591.1"/>
</dbReference>
<proteinExistence type="predicted"/>
<keyword evidence="2" id="KW-1185">Reference proteome</keyword>
<gene>
    <name evidence="1" type="ORF">Ami3637_12250</name>
</gene>
<name>A0A6P1MGQ1_9FIRM</name>
<accession>A0A6P1MGQ1</accession>
<dbReference type="Proteomes" id="UP000463883">
    <property type="component" value="Chromosome"/>
</dbReference>
<evidence type="ECO:0000313" key="2">
    <source>
        <dbReference type="Proteomes" id="UP000463883"/>
    </source>
</evidence>
<reference evidence="1 2" key="1">
    <citation type="submission" date="2020-01" db="EMBL/GenBank/DDBJ databases">
        <title>Genomic analysis of Aminipila sp. CBA3637.</title>
        <authorList>
            <person name="Kim Y.B."/>
            <person name="Roh S.W."/>
        </authorList>
    </citation>
    <scope>NUCLEOTIDE SEQUENCE [LARGE SCALE GENOMIC DNA]</scope>
    <source>
        <strain evidence="1 2">CBA3637</strain>
    </source>
</reference>
<dbReference type="KEGG" id="amic:Ami3637_12250"/>
<evidence type="ECO:0000313" key="1">
    <source>
        <dbReference type="EMBL" id="QHI73067.1"/>
    </source>
</evidence>
<dbReference type="AlphaFoldDB" id="A0A6P1MGQ1"/>